<organism evidence="1 2">
    <name type="scientific">Archangium minus</name>
    <dbReference type="NCBI Taxonomy" id="83450"/>
    <lineage>
        <taxon>Bacteria</taxon>
        <taxon>Pseudomonadati</taxon>
        <taxon>Myxococcota</taxon>
        <taxon>Myxococcia</taxon>
        <taxon>Myxococcales</taxon>
        <taxon>Cystobacterineae</taxon>
        <taxon>Archangiaceae</taxon>
        <taxon>Archangium</taxon>
    </lineage>
</organism>
<evidence type="ECO:0000313" key="1">
    <source>
        <dbReference type="EMBL" id="WNG50782.1"/>
    </source>
</evidence>
<evidence type="ECO:0008006" key="3">
    <source>
        <dbReference type="Google" id="ProtNLM"/>
    </source>
</evidence>
<dbReference type="RefSeq" id="WP_395810283.1">
    <property type="nucleotide sequence ID" value="NZ_CP043494.1"/>
</dbReference>
<protein>
    <recommendedName>
        <fullName evidence="3">Lipoprotein</fullName>
    </recommendedName>
</protein>
<evidence type="ECO:0000313" key="2">
    <source>
        <dbReference type="Proteomes" id="UP001611383"/>
    </source>
</evidence>
<sequence length="77" mass="8829">MGWRLTFFSTLLLAVCTGCPHAWGRRGTIEQAAAQDIDEMLHEEDCPLDVKTWKKLCSMPGNWESSQCPRECRIIYP</sequence>
<name>A0ABY9X5V1_9BACT</name>
<reference evidence="1 2" key="1">
    <citation type="submission" date="2019-08" db="EMBL/GenBank/DDBJ databases">
        <title>Archangium and Cystobacter genomes.</title>
        <authorList>
            <person name="Chen I.-C.K."/>
            <person name="Wielgoss S."/>
        </authorList>
    </citation>
    <scope>NUCLEOTIDE SEQUENCE [LARGE SCALE GENOMIC DNA]</scope>
    <source>
        <strain evidence="1 2">Cbm 6</strain>
    </source>
</reference>
<gene>
    <name evidence="1" type="ORF">F0U60_46630</name>
</gene>
<keyword evidence="2" id="KW-1185">Reference proteome</keyword>
<proteinExistence type="predicted"/>
<accession>A0ABY9X5V1</accession>
<dbReference type="EMBL" id="CP043494">
    <property type="protein sequence ID" value="WNG50782.1"/>
    <property type="molecule type" value="Genomic_DNA"/>
</dbReference>
<dbReference type="Proteomes" id="UP001611383">
    <property type="component" value="Chromosome"/>
</dbReference>